<dbReference type="SUPFAM" id="SSF52833">
    <property type="entry name" value="Thioredoxin-like"/>
    <property type="match status" value="1"/>
</dbReference>
<evidence type="ECO:0000313" key="2">
    <source>
        <dbReference type="EMBL" id="MDR7152872.1"/>
    </source>
</evidence>
<dbReference type="PANTHER" id="PTHR47353:SF1">
    <property type="entry name" value="THIOREDOXIN-LIKE PROTEIN HCF164, CHLOROPLASTIC"/>
    <property type="match status" value="1"/>
</dbReference>
<sequence>MLLALATGVWVYQQADEGEPMLVSEAPTDPVAQALAAGKPTVIEFGANACVSCREMKPVLAALAQSHGDRITVLDLDILKERHLIRQNQIRLMPTQVFFDAQGRETGRNMGKISAEDILTRLGVPHAP</sequence>
<reference evidence="2 3" key="1">
    <citation type="submission" date="2023-07" db="EMBL/GenBank/DDBJ databases">
        <title>Sorghum-associated microbial communities from plants grown in Nebraska, USA.</title>
        <authorList>
            <person name="Schachtman D."/>
        </authorList>
    </citation>
    <scope>NUCLEOTIDE SEQUENCE [LARGE SCALE GENOMIC DNA]</scope>
    <source>
        <strain evidence="2 3">4249</strain>
    </source>
</reference>
<evidence type="ECO:0000259" key="1">
    <source>
        <dbReference type="PROSITE" id="PS51352"/>
    </source>
</evidence>
<dbReference type="Gene3D" id="3.40.30.10">
    <property type="entry name" value="Glutaredoxin"/>
    <property type="match status" value="1"/>
</dbReference>
<dbReference type="InterPro" id="IPR044241">
    <property type="entry name" value="TxlA/HCF164"/>
</dbReference>
<name>A0ABU1WV53_9BURK</name>
<dbReference type="InterPro" id="IPR013766">
    <property type="entry name" value="Thioredoxin_domain"/>
</dbReference>
<feature type="domain" description="Thioredoxin" evidence="1">
    <location>
        <begin position="1"/>
        <end position="127"/>
    </location>
</feature>
<dbReference type="CDD" id="cd02947">
    <property type="entry name" value="TRX_family"/>
    <property type="match status" value="1"/>
</dbReference>
<dbReference type="Pfam" id="PF00085">
    <property type="entry name" value="Thioredoxin"/>
    <property type="match status" value="1"/>
</dbReference>
<accession>A0ABU1WV53</accession>
<dbReference type="PANTHER" id="PTHR47353">
    <property type="entry name" value="THIOREDOXIN-LIKE PROTEIN HCF164, CHLOROPLASTIC"/>
    <property type="match status" value="1"/>
</dbReference>
<protein>
    <submittedName>
        <fullName evidence="2">Thioredoxin 1</fullName>
    </submittedName>
</protein>
<keyword evidence="3" id="KW-1185">Reference proteome</keyword>
<gene>
    <name evidence="2" type="ORF">J2W49_004850</name>
</gene>
<proteinExistence type="predicted"/>
<dbReference type="EMBL" id="JAVDWU010000015">
    <property type="protein sequence ID" value="MDR7152872.1"/>
    <property type="molecule type" value="Genomic_DNA"/>
</dbReference>
<evidence type="ECO:0000313" key="3">
    <source>
        <dbReference type="Proteomes" id="UP001265700"/>
    </source>
</evidence>
<dbReference type="Proteomes" id="UP001265700">
    <property type="component" value="Unassembled WGS sequence"/>
</dbReference>
<organism evidence="2 3">
    <name type="scientific">Hydrogenophaga palleronii</name>
    <dbReference type="NCBI Taxonomy" id="65655"/>
    <lineage>
        <taxon>Bacteria</taxon>
        <taxon>Pseudomonadati</taxon>
        <taxon>Pseudomonadota</taxon>
        <taxon>Betaproteobacteria</taxon>
        <taxon>Burkholderiales</taxon>
        <taxon>Comamonadaceae</taxon>
        <taxon>Hydrogenophaga</taxon>
    </lineage>
</organism>
<dbReference type="InterPro" id="IPR036249">
    <property type="entry name" value="Thioredoxin-like_sf"/>
</dbReference>
<comment type="caution">
    <text evidence="2">The sequence shown here is derived from an EMBL/GenBank/DDBJ whole genome shotgun (WGS) entry which is preliminary data.</text>
</comment>
<dbReference type="PROSITE" id="PS51352">
    <property type="entry name" value="THIOREDOXIN_2"/>
    <property type="match status" value="1"/>
</dbReference>